<dbReference type="GO" id="GO:0016301">
    <property type="term" value="F:kinase activity"/>
    <property type="evidence" value="ECO:0007669"/>
    <property type="project" value="UniProtKB-KW"/>
</dbReference>
<dbReference type="EMBL" id="SLTU01000002">
    <property type="protein sequence ID" value="TDA72968.1"/>
    <property type="molecule type" value="Genomic_DNA"/>
</dbReference>
<dbReference type="Proteomes" id="UP000294527">
    <property type="component" value="Unassembled WGS sequence"/>
</dbReference>
<sequence>MLYTDICLGIFVVIGSSISTTKDSLLNIIGSPVEFSLQIEIYRGLADFYFEKPEEVDYLNKMYFTAKAVNDKTHMFETLSDLVFSYIKVYHADSVWYYMSLLKDVGTLEESHPYLFFLRMRLFAGRVRNNEVETAITEELAFMGKENIGGNDIYIQMEQTFITGYALCSEGKYEEADPYLETAYKLACQLPYEEGFKFRICTVWNFLSTLNFIDKGDLYIEYVEK</sequence>
<evidence type="ECO:0000313" key="2">
    <source>
        <dbReference type="EMBL" id="TDB06316.1"/>
    </source>
</evidence>
<keyword evidence="1" id="KW-0808">Transferase</keyword>
<dbReference type="KEGG" id="bdh:GV66_08845"/>
<reference evidence="3 4" key="1">
    <citation type="journal article" date="2019" name="Nat. Microbiol.">
        <title>Genomic variation and strain-specific functional adaptation in the human gut microbiome during early life.</title>
        <authorList>
            <person name="Vatanen T."/>
            <person name="Plichta D.R."/>
            <person name="Somani J."/>
            <person name="Munch P.C."/>
            <person name="Arthur T.D."/>
            <person name="Hall A.B."/>
            <person name="Rudolf S."/>
            <person name="Oakeley E.J."/>
            <person name="Ke X."/>
            <person name="Young R.A."/>
            <person name="Haiser H.J."/>
            <person name="Kolde R."/>
            <person name="Yassour M."/>
            <person name="Luopajarvi K."/>
            <person name="Siljander H."/>
            <person name="Virtanen S.M."/>
            <person name="Ilonen J."/>
            <person name="Uibo R."/>
            <person name="Tillmann V."/>
            <person name="Mokurov S."/>
            <person name="Dorshakova N."/>
            <person name="Porter J.A."/>
            <person name="McHardy A.C."/>
            <person name="Lahdesmaki H."/>
            <person name="Vlamakis H."/>
            <person name="Huttenhower C."/>
            <person name="Knip M."/>
            <person name="Xavier R.J."/>
        </authorList>
    </citation>
    <scope>NUCLEOTIDE SEQUENCE [LARGE SCALE GENOMIC DNA]</scope>
    <source>
        <strain evidence="1 3">RJX1047</strain>
        <strain evidence="2 4">RJX1052</strain>
    </source>
</reference>
<accession>A0A0K2HHN3</accession>
<dbReference type="AlphaFoldDB" id="A0A0K2HHN3"/>
<proteinExistence type="predicted"/>
<gene>
    <name evidence="1" type="ORF">E1I98_16305</name>
    <name evidence="2" type="ORF">E1J06_02250</name>
</gene>
<dbReference type="EMBL" id="SLTX01000001">
    <property type="protein sequence ID" value="TDB06316.1"/>
    <property type="molecule type" value="Genomic_DNA"/>
</dbReference>
<name>A0A0K2HHN3_9BACT</name>
<evidence type="ECO:0000313" key="4">
    <source>
        <dbReference type="Proteomes" id="UP000294834"/>
    </source>
</evidence>
<dbReference type="Proteomes" id="UP000294834">
    <property type="component" value="Unassembled WGS sequence"/>
</dbReference>
<evidence type="ECO:0000313" key="3">
    <source>
        <dbReference type="Proteomes" id="UP000294527"/>
    </source>
</evidence>
<evidence type="ECO:0000313" key="1">
    <source>
        <dbReference type="EMBL" id="TDA72968.1"/>
    </source>
</evidence>
<comment type="caution">
    <text evidence="1">The sequence shown here is derived from an EMBL/GenBank/DDBJ whole genome shotgun (WGS) entry which is preliminary data.</text>
</comment>
<keyword evidence="1" id="KW-0418">Kinase</keyword>
<dbReference type="RefSeq" id="WP_007840470.1">
    <property type="nucleotide sequence ID" value="NZ_CAXSRD010000007.1"/>
</dbReference>
<organism evidence="1 3">
    <name type="scientific">Phocaeicola dorei</name>
    <dbReference type="NCBI Taxonomy" id="357276"/>
    <lineage>
        <taxon>Bacteria</taxon>
        <taxon>Pseudomonadati</taxon>
        <taxon>Bacteroidota</taxon>
        <taxon>Bacteroidia</taxon>
        <taxon>Bacteroidales</taxon>
        <taxon>Bacteroidaceae</taxon>
        <taxon>Phocaeicola</taxon>
    </lineage>
</organism>
<protein>
    <submittedName>
        <fullName evidence="1">Histidine kinase</fullName>
    </submittedName>
</protein>